<dbReference type="Pfam" id="PF13508">
    <property type="entry name" value="Acetyltransf_7"/>
    <property type="match status" value="1"/>
</dbReference>
<feature type="domain" description="N-acetyltransferase" evidence="1">
    <location>
        <begin position="7"/>
        <end position="139"/>
    </location>
</feature>
<dbReference type="PANTHER" id="PTHR43233:SF1">
    <property type="entry name" value="FAMILY N-ACETYLTRANSFERASE, PUTATIVE (AFU_ORTHOLOGUE AFUA_6G03350)-RELATED"/>
    <property type="match status" value="1"/>
</dbReference>
<dbReference type="PANTHER" id="PTHR43233">
    <property type="entry name" value="FAMILY N-ACETYLTRANSFERASE, PUTATIVE (AFU_ORTHOLOGUE AFUA_6G03350)-RELATED"/>
    <property type="match status" value="1"/>
</dbReference>
<name>A0ABQ6GQT5_9GAMM</name>
<keyword evidence="3" id="KW-1185">Reference proteome</keyword>
<evidence type="ECO:0000313" key="3">
    <source>
        <dbReference type="Proteomes" id="UP001157186"/>
    </source>
</evidence>
<dbReference type="SUPFAM" id="SSF55729">
    <property type="entry name" value="Acyl-CoA N-acyltransferases (Nat)"/>
    <property type="match status" value="1"/>
</dbReference>
<dbReference type="CDD" id="cd04301">
    <property type="entry name" value="NAT_SF"/>
    <property type="match status" value="1"/>
</dbReference>
<dbReference type="InterPro" id="IPR016181">
    <property type="entry name" value="Acyl_CoA_acyltransferase"/>
</dbReference>
<dbReference type="Gene3D" id="3.40.630.30">
    <property type="match status" value="1"/>
</dbReference>
<dbReference type="PROSITE" id="PS51186">
    <property type="entry name" value="GNAT"/>
    <property type="match status" value="1"/>
</dbReference>
<sequence length="139" mass="15592">MSAQLSTTFLAPEAEEFIAFRATIGWSNPDIQTVQHSIKHSLFWVCIRDQSQHLIATARVIGDNAMYYYIQDVIVHPEHQGQGLGNRLMEHIENYLAHQCQPGATIGLLAAQGKEAFYQKFGYSLRNGQPLGLALCKFV</sequence>
<comment type="caution">
    <text evidence="2">The sequence shown here is derived from an EMBL/GenBank/DDBJ whole genome shotgun (WGS) entry which is preliminary data.</text>
</comment>
<reference evidence="2 3" key="1">
    <citation type="submission" date="2023-03" db="EMBL/GenBank/DDBJ databases">
        <title>Draft genome sequence of Thalassotalea insulae KCTC 62186T.</title>
        <authorList>
            <person name="Sawabe T."/>
        </authorList>
    </citation>
    <scope>NUCLEOTIDE SEQUENCE [LARGE SCALE GENOMIC DNA]</scope>
    <source>
        <strain evidence="2 3">KCTC 62186</strain>
    </source>
</reference>
<dbReference type="InterPro" id="IPR000182">
    <property type="entry name" value="GNAT_dom"/>
</dbReference>
<organism evidence="2 3">
    <name type="scientific">Thalassotalea insulae</name>
    <dbReference type="NCBI Taxonomy" id="2056778"/>
    <lineage>
        <taxon>Bacteria</taxon>
        <taxon>Pseudomonadati</taxon>
        <taxon>Pseudomonadota</taxon>
        <taxon>Gammaproteobacteria</taxon>
        <taxon>Alteromonadales</taxon>
        <taxon>Colwelliaceae</taxon>
        <taxon>Thalassotalea</taxon>
    </lineage>
</organism>
<dbReference type="RefSeq" id="WP_284244210.1">
    <property type="nucleotide sequence ID" value="NZ_BSST01000001.1"/>
</dbReference>
<evidence type="ECO:0000259" key="1">
    <source>
        <dbReference type="PROSITE" id="PS51186"/>
    </source>
</evidence>
<proteinExistence type="predicted"/>
<dbReference type="EMBL" id="BSST01000001">
    <property type="protein sequence ID" value="GLX78323.1"/>
    <property type="molecule type" value="Genomic_DNA"/>
</dbReference>
<gene>
    <name evidence="2" type="ORF">tinsulaeT_16630</name>
</gene>
<evidence type="ECO:0000313" key="2">
    <source>
        <dbReference type="EMBL" id="GLX78323.1"/>
    </source>
</evidence>
<accession>A0ABQ6GQT5</accession>
<protein>
    <submittedName>
        <fullName evidence="2">N-acetyltransferase</fullName>
    </submittedName>
</protein>
<dbReference type="Proteomes" id="UP001157186">
    <property type="component" value="Unassembled WGS sequence"/>
</dbReference>
<dbReference type="InterPro" id="IPR053144">
    <property type="entry name" value="Acetyltransferase_Butenolide"/>
</dbReference>